<sequence length="110" mass="12473">MIRYLAGKPVVEETAPNVSLVKRKSGVRKSGGCVSWSMLYANYNAWKGWRGSARRCVNPGKLMSLAVVAQLVQRPRWKQWPTPPPPPLYRRFFPASPHPRSLSFIAIPRN</sequence>
<keyword evidence="2" id="KW-1185">Reference proteome</keyword>
<accession>A0A4C1VN63</accession>
<gene>
    <name evidence="1" type="ORF">EVAR_23113_1</name>
</gene>
<dbReference type="AlphaFoldDB" id="A0A4C1VN63"/>
<protein>
    <submittedName>
        <fullName evidence="1">Uncharacterized protein</fullName>
    </submittedName>
</protein>
<reference evidence="1 2" key="1">
    <citation type="journal article" date="2019" name="Commun. Biol.">
        <title>The bagworm genome reveals a unique fibroin gene that provides high tensile strength.</title>
        <authorList>
            <person name="Kono N."/>
            <person name="Nakamura H."/>
            <person name="Ohtoshi R."/>
            <person name="Tomita M."/>
            <person name="Numata K."/>
            <person name="Arakawa K."/>
        </authorList>
    </citation>
    <scope>NUCLEOTIDE SEQUENCE [LARGE SCALE GENOMIC DNA]</scope>
</reference>
<evidence type="ECO:0000313" key="1">
    <source>
        <dbReference type="EMBL" id="GBP39787.1"/>
    </source>
</evidence>
<evidence type="ECO:0000313" key="2">
    <source>
        <dbReference type="Proteomes" id="UP000299102"/>
    </source>
</evidence>
<organism evidence="1 2">
    <name type="scientific">Eumeta variegata</name>
    <name type="common">Bagworm moth</name>
    <name type="synonym">Eumeta japonica</name>
    <dbReference type="NCBI Taxonomy" id="151549"/>
    <lineage>
        <taxon>Eukaryota</taxon>
        <taxon>Metazoa</taxon>
        <taxon>Ecdysozoa</taxon>
        <taxon>Arthropoda</taxon>
        <taxon>Hexapoda</taxon>
        <taxon>Insecta</taxon>
        <taxon>Pterygota</taxon>
        <taxon>Neoptera</taxon>
        <taxon>Endopterygota</taxon>
        <taxon>Lepidoptera</taxon>
        <taxon>Glossata</taxon>
        <taxon>Ditrysia</taxon>
        <taxon>Tineoidea</taxon>
        <taxon>Psychidae</taxon>
        <taxon>Oiketicinae</taxon>
        <taxon>Eumeta</taxon>
    </lineage>
</organism>
<name>A0A4C1VN63_EUMVA</name>
<comment type="caution">
    <text evidence="1">The sequence shown here is derived from an EMBL/GenBank/DDBJ whole genome shotgun (WGS) entry which is preliminary data.</text>
</comment>
<proteinExistence type="predicted"/>
<dbReference type="Proteomes" id="UP000299102">
    <property type="component" value="Unassembled WGS sequence"/>
</dbReference>
<dbReference type="EMBL" id="BGZK01000370">
    <property type="protein sequence ID" value="GBP39787.1"/>
    <property type="molecule type" value="Genomic_DNA"/>
</dbReference>